<feature type="region of interest" description="Disordered" evidence="1">
    <location>
        <begin position="117"/>
        <end position="167"/>
    </location>
</feature>
<protein>
    <submittedName>
        <fullName evidence="2">Uncharacterized protein</fullName>
    </submittedName>
</protein>
<dbReference type="VEuPathDB" id="VectorBase:HLOH_060250"/>
<reference evidence="2 3" key="1">
    <citation type="journal article" date="2020" name="Cell">
        <title>Large-Scale Comparative Analyses of Tick Genomes Elucidate Their Genetic Diversity and Vector Capacities.</title>
        <authorList>
            <consortium name="Tick Genome and Microbiome Consortium (TIGMIC)"/>
            <person name="Jia N."/>
            <person name="Wang J."/>
            <person name="Shi W."/>
            <person name="Du L."/>
            <person name="Sun Y."/>
            <person name="Zhan W."/>
            <person name="Jiang J.F."/>
            <person name="Wang Q."/>
            <person name="Zhang B."/>
            <person name="Ji P."/>
            <person name="Bell-Sakyi L."/>
            <person name="Cui X.M."/>
            <person name="Yuan T.T."/>
            <person name="Jiang B.G."/>
            <person name="Yang W.F."/>
            <person name="Lam T.T."/>
            <person name="Chang Q.C."/>
            <person name="Ding S.J."/>
            <person name="Wang X.J."/>
            <person name="Zhu J.G."/>
            <person name="Ruan X.D."/>
            <person name="Zhao L."/>
            <person name="Wei J.T."/>
            <person name="Ye R.Z."/>
            <person name="Que T.C."/>
            <person name="Du C.H."/>
            <person name="Zhou Y.H."/>
            <person name="Cheng J.X."/>
            <person name="Dai P.F."/>
            <person name="Guo W.B."/>
            <person name="Han X.H."/>
            <person name="Huang E.J."/>
            <person name="Li L.F."/>
            <person name="Wei W."/>
            <person name="Gao Y.C."/>
            <person name="Liu J.Z."/>
            <person name="Shao H.Z."/>
            <person name="Wang X."/>
            <person name="Wang C.C."/>
            <person name="Yang T.C."/>
            <person name="Huo Q.B."/>
            <person name="Li W."/>
            <person name="Chen H.Y."/>
            <person name="Chen S.E."/>
            <person name="Zhou L.G."/>
            <person name="Ni X.B."/>
            <person name="Tian J.H."/>
            <person name="Sheng Y."/>
            <person name="Liu T."/>
            <person name="Pan Y.S."/>
            <person name="Xia L.Y."/>
            <person name="Li J."/>
            <person name="Zhao F."/>
            <person name="Cao W.C."/>
        </authorList>
    </citation>
    <scope>NUCLEOTIDE SEQUENCE [LARGE SCALE GENOMIC DNA]</scope>
    <source>
        <strain evidence="2">HaeL-2018</strain>
    </source>
</reference>
<evidence type="ECO:0000313" key="3">
    <source>
        <dbReference type="Proteomes" id="UP000821853"/>
    </source>
</evidence>
<dbReference type="AlphaFoldDB" id="A0A9J6HC36"/>
<dbReference type="EMBL" id="JABSTR010003516">
    <property type="protein sequence ID" value="KAH9384940.1"/>
    <property type="molecule type" value="Genomic_DNA"/>
</dbReference>
<comment type="caution">
    <text evidence="2">The sequence shown here is derived from an EMBL/GenBank/DDBJ whole genome shotgun (WGS) entry which is preliminary data.</text>
</comment>
<keyword evidence="3" id="KW-1185">Reference proteome</keyword>
<gene>
    <name evidence="2" type="ORF">HPB48_026971</name>
</gene>
<proteinExistence type="predicted"/>
<evidence type="ECO:0000313" key="2">
    <source>
        <dbReference type="EMBL" id="KAH9384940.1"/>
    </source>
</evidence>
<organism evidence="2 3">
    <name type="scientific">Haemaphysalis longicornis</name>
    <name type="common">Bush tick</name>
    <dbReference type="NCBI Taxonomy" id="44386"/>
    <lineage>
        <taxon>Eukaryota</taxon>
        <taxon>Metazoa</taxon>
        <taxon>Ecdysozoa</taxon>
        <taxon>Arthropoda</taxon>
        <taxon>Chelicerata</taxon>
        <taxon>Arachnida</taxon>
        <taxon>Acari</taxon>
        <taxon>Parasitiformes</taxon>
        <taxon>Ixodida</taxon>
        <taxon>Ixodoidea</taxon>
        <taxon>Ixodidae</taxon>
        <taxon>Haemaphysalinae</taxon>
        <taxon>Haemaphysalis</taxon>
    </lineage>
</organism>
<accession>A0A9J6HC36</accession>
<name>A0A9J6HC36_HAELO</name>
<sequence length="167" mass="19329">MVLAADGLHLSFGGVLVRAWNLYTFLLELRCRMFVDWQDYASPSPARETQQDPRFTEATLKRNQLLVLTLTIPLTQRPPEVQLPFLRVQLHNWRYFPHADHEGRVLALKPFEWTRHHDRSHPSYTPDDESVPALAPPQSSDGVMDARHPSYPQRAPPGQHRRHPCRG</sequence>
<dbReference type="Proteomes" id="UP000821853">
    <property type="component" value="Unassembled WGS sequence"/>
</dbReference>
<evidence type="ECO:0000256" key="1">
    <source>
        <dbReference type="SAM" id="MobiDB-lite"/>
    </source>
</evidence>